<dbReference type="InterPro" id="IPR036890">
    <property type="entry name" value="HATPase_C_sf"/>
</dbReference>
<dbReference type="Gene3D" id="3.30.565.10">
    <property type="entry name" value="Histidine kinase-like ATPase, C-terminal domain"/>
    <property type="match status" value="1"/>
</dbReference>
<evidence type="ECO:0000313" key="2">
    <source>
        <dbReference type="EMBL" id="WQD39599.1"/>
    </source>
</evidence>
<proteinExistence type="predicted"/>
<dbReference type="PANTHER" id="PTHR35801:SF1">
    <property type="entry name" value="PHOSPHOSERINE PHOSPHATASE RSBX"/>
    <property type="match status" value="1"/>
</dbReference>
<keyword evidence="3" id="KW-1185">Reference proteome</keyword>
<dbReference type="RefSeq" id="WP_114789030.1">
    <property type="nucleotide sequence ID" value="NZ_CP139960.1"/>
</dbReference>
<reference evidence="2 3" key="1">
    <citation type="submission" date="2023-12" db="EMBL/GenBank/DDBJ databases">
        <title>Genome sequencing and assembly of bacterial species from a model synthetic community.</title>
        <authorList>
            <person name="Hogle S.L."/>
        </authorList>
    </citation>
    <scope>NUCLEOTIDE SEQUENCE [LARGE SCALE GENOMIC DNA]</scope>
    <source>
        <strain evidence="2 3">HAMBI_3031</strain>
    </source>
</reference>
<gene>
    <name evidence="2" type="ORF">U0035_05490</name>
</gene>
<evidence type="ECO:0000259" key="1">
    <source>
        <dbReference type="SMART" id="SM00331"/>
    </source>
</evidence>
<dbReference type="InterPro" id="IPR001932">
    <property type="entry name" value="PPM-type_phosphatase-like_dom"/>
</dbReference>
<dbReference type="InterPro" id="IPR039248">
    <property type="entry name" value="Ptase_RsbX"/>
</dbReference>
<accession>A0ABZ0WAS4</accession>
<feature type="domain" description="PPM-type phosphatase" evidence="1">
    <location>
        <begin position="145"/>
        <end position="337"/>
    </location>
</feature>
<dbReference type="SUPFAM" id="SSF81606">
    <property type="entry name" value="PP2C-like"/>
    <property type="match status" value="1"/>
</dbReference>
<dbReference type="Pfam" id="PF07228">
    <property type="entry name" value="SpoIIE"/>
    <property type="match status" value="1"/>
</dbReference>
<dbReference type="Proteomes" id="UP001325680">
    <property type="component" value="Chromosome"/>
</dbReference>
<protein>
    <submittedName>
        <fullName evidence="2">SpoIIE family protein phosphatase</fullName>
    </submittedName>
</protein>
<dbReference type="Gene3D" id="3.60.40.10">
    <property type="entry name" value="PPM-type phosphatase domain"/>
    <property type="match status" value="1"/>
</dbReference>
<dbReference type="SUPFAM" id="SSF55874">
    <property type="entry name" value="ATPase domain of HSP90 chaperone/DNA topoisomerase II/histidine kinase"/>
    <property type="match status" value="1"/>
</dbReference>
<dbReference type="InterPro" id="IPR036457">
    <property type="entry name" value="PPM-type-like_dom_sf"/>
</dbReference>
<dbReference type="SMART" id="SM00331">
    <property type="entry name" value="PP2C_SIG"/>
    <property type="match status" value="1"/>
</dbReference>
<dbReference type="PANTHER" id="PTHR35801">
    <property type="entry name" value="PHOSPHOSERINE PHOSPHATASE RSBX"/>
    <property type="match status" value="1"/>
</dbReference>
<dbReference type="EMBL" id="CP139960">
    <property type="protein sequence ID" value="WQD39599.1"/>
    <property type="molecule type" value="Genomic_DNA"/>
</dbReference>
<evidence type="ECO:0000313" key="3">
    <source>
        <dbReference type="Proteomes" id="UP001325680"/>
    </source>
</evidence>
<organism evidence="2 3">
    <name type="scientific">Niabella yanshanensis</name>
    <dbReference type="NCBI Taxonomy" id="577386"/>
    <lineage>
        <taxon>Bacteria</taxon>
        <taxon>Pseudomonadati</taxon>
        <taxon>Bacteroidota</taxon>
        <taxon>Chitinophagia</taxon>
        <taxon>Chitinophagales</taxon>
        <taxon>Chitinophagaceae</taxon>
        <taxon>Niabella</taxon>
    </lineage>
</organism>
<name>A0ABZ0WAS4_9BACT</name>
<sequence length="339" mass="37081">MVDATHKFFNASDRSYFAIIKKEVHALALQHQFTEKRIAETDLIIAELTSNLGKYATGGYILLGWNEWLQGGYIEIISVDNGPGISDTGRVMFDGFSTSNTLGHGLGSIKRLSDFFDIYSLKGWGTIVVSRIFKTAQPITGLKTFPEIQPLVLAKQGETTSGDGFVLRKGDRSIKLMLADGLGHGPDANLAVNEAAKAFHNIASNSPVEIIRHMHSSVRKTRGLVAMICIADLVKKTVSFAGVGNISTKLFGVNQTVKSILCYNGIIGHNIPGTMNDNILPIDSFQELILCSDGIRSRWDTAKFTGINRCDPMIKAVALLKDFNRLTDDSSVVAIKFKR</sequence>